<keyword evidence="2" id="KW-1185">Reference proteome</keyword>
<evidence type="ECO:0000313" key="1">
    <source>
        <dbReference type="EMBL" id="KJE88476.1"/>
    </source>
</evidence>
<dbReference type="EMBL" id="KE346360">
    <property type="protein sequence ID" value="KJE88476.1"/>
    <property type="molecule type" value="Genomic_DNA"/>
</dbReference>
<evidence type="ECO:0000313" key="2">
    <source>
        <dbReference type="Proteomes" id="UP000008743"/>
    </source>
</evidence>
<organism evidence="1 2">
    <name type="scientific">Capsaspora owczarzaki (strain ATCC 30864)</name>
    <dbReference type="NCBI Taxonomy" id="595528"/>
    <lineage>
        <taxon>Eukaryota</taxon>
        <taxon>Filasterea</taxon>
        <taxon>Capsaspora</taxon>
    </lineage>
</organism>
<dbReference type="InParanoid" id="A0A0D2TZX2"/>
<reference evidence="2" key="1">
    <citation type="submission" date="2011-02" db="EMBL/GenBank/DDBJ databases">
        <title>The Genome Sequence of Capsaspora owczarzaki ATCC 30864.</title>
        <authorList>
            <person name="Russ C."/>
            <person name="Cuomo C."/>
            <person name="Burger G."/>
            <person name="Gray M.W."/>
            <person name="Holland P.W.H."/>
            <person name="King N."/>
            <person name="Lang F.B.F."/>
            <person name="Roger A.J."/>
            <person name="Ruiz-Trillo I."/>
            <person name="Young S.K."/>
            <person name="Zeng Q."/>
            <person name="Gargeya S."/>
            <person name="Alvarado L."/>
            <person name="Berlin A."/>
            <person name="Chapman S.B."/>
            <person name="Chen Z."/>
            <person name="Freedman E."/>
            <person name="Gellesch M."/>
            <person name="Goldberg J."/>
            <person name="Griggs A."/>
            <person name="Gujja S."/>
            <person name="Heilman E."/>
            <person name="Heiman D."/>
            <person name="Howarth C."/>
            <person name="Mehta T."/>
            <person name="Neiman D."/>
            <person name="Pearson M."/>
            <person name="Roberts A."/>
            <person name="Saif S."/>
            <person name="Shea T."/>
            <person name="Shenoy N."/>
            <person name="Sisk P."/>
            <person name="Stolte C."/>
            <person name="Sykes S."/>
            <person name="White J."/>
            <person name="Yandava C."/>
            <person name="Haas B."/>
            <person name="Nusbaum C."/>
            <person name="Birren B."/>
        </authorList>
    </citation>
    <scope>NUCLEOTIDE SEQUENCE</scope>
    <source>
        <strain evidence="2">ATCC 30864</strain>
    </source>
</reference>
<protein>
    <submittedName>
        <fullName evidence="1">Uncharacterized protein</fullName>
    </submittedName>
</protein>
<proteinExistence type="predicted"/>
<dbReference type="PhylomeDB" id="A0A0D2TZX2"/>
<gene>
    <name evidence="1" type="ORF">CAOG_000130</name>
</gene>
<dbReference type="Proteomes" id="UP000008743">
    <property type="component" value="Unassembled WGS sequence"/>
</dbReference>
<dbReference type="AlphaFoldDB" id="A0A0D2TZX2"/>
<sequence>MTRTRQLLARTRQLPASPRHDNCYQFSFCTCDFMVRTLADIIDNNVVLKATLKLPPDSEMRQWPVVDVALIDWAVMQQALLDELQKEPSATSKRLAAIALLQRLLEQEMGGLSTGPQIREPKTRFKGVVNGVLSLKDGSVQSAASSEGRSTQVFAPIDKLLGHLEDRLGNLARLEIVTLDLSGNDLRNSDMPYIVKLVQALKCPVIKLRSNRLGMGIPTKEENTPVHYLASLAAEEFVRFVDIVGNYVAAVDWAPAYQQYANETTWNKLVYIPLSWLEDHKWSEPDICGQYVESAKNCHKKFYWANLSDPVFTRHDSLN</sequence>
<name>A0A0D2TZX2_CAPO3</name>
<accession>A0A0D2TZX2</accession>